<dbReference type="OMA" id="SWCGELE"/>
<dbReference type="PANTHER" id="PTHR12472">
    <property type="entry name" value="RAB3-GAP REGULATORY DOMAIN"/>
    <property type="match status" value="1"/>
</dbReference>
<reference evidence="8 9" key="1">
    <citation type="journal article" date="2007" name="Nature">
        <title>Evolution of genes and genomes on the Drosophila phylogeny.</title>
        <authorList>
            <consortium name="Drosophila 12 Genomes Consortium"/>
            <person name="Clark A.G."/>
            <person name="Eisen M.B."/>
            <person name="Smith D.R."/>
            <person name="Bergman C.M."/>
            <person name="Oliver B."/>
            <person name="Markow T.A."/>
            <person name="Kaufman T.C."/>
            <person name="Kellis M."/>
            <person name="Gelbart W."/>
            <person name="Iyer V.N."/>
            <person name="Pollard D.A."/>
            <person name="Sackton T.B."/>
            <person name="Larracuente A.M."/>
            <person name="Singh N.D."/>
            <person name="Abad J.P."/>
            <person name="Abt D.N."/>
            <person name="Adryan B."/>
            <person name="Aguade M."/>
            <person name="Akashi H."/>
            <person name="Anderson W.W."/>
            <person name="Aquadro C.F."/>
            <person name="Ardell D.H."/>
            <person name="Arguello R."/>
            <person name="Artieri C.G."/>
            <person name="Barbash D.A."/>
            <person name="Barker D."/>
            <person name="Barsanti P."/>
            <person name="Batterham P."/>
            <person name="Batzoglou S."/>
            <person name="Begun D."/>
            <person name="Bhutkar A."/>
            <person name="Blanco E."/>
            <person name="Bosak S.A."/>
            <person name="Bradley R.K."/>
            <person name="Brand A.D."/>
            <person name="Brent M.R."/>
            <person name="Brooks A.N."/>
            <person name="Brown R.H."/>
            <person name="Butlin R.K."/>
            <person name="Caggese C."/>
            <person name="Calvi B.R."/>
            <person name="Bernardo de Carvalho A."/>
            <person name="Caspi A."/>
            <person name="Castrezana S."/>
            <person name="Celniker S.E."/>
            <person name="Chang J.L."/>
            <person name="Chapple C."/>
            <person name="Chatterji S."/>
            <person name="Chinwalla A."/>
            <person name="Civetta A."/>
            <person name="Clifton S.W."/>
            <person name="Comeron J.M."/>
            <person name="Costello J.C."/>
            <person name="Coyne J.A."/>
            <person name="Daub J."/>
            <person name="David R.G."/>
            <person name="Delcher A.L."/>
            <person name="Delehaunty K."/>
            <person name="Do C.B."/>
            <person name="Ebling H."/>
            <person name="Edwards K."/>
            <person name="Eickbush T."/>
            <person name="Evans J.D."/>
            <person name="Filipski A."/>
            <person name="Findeiss S."/>
            <person name="Freyhult E."/>
            <person name="Fulton L."/>
            <person name="Fulton R."/>
            <person name="Garcia A.C."/>
            <person name="Gardiner A."/>
            <person name="Garfield D.A."/>
            <person name="Garvin B.E."/>
            <person name="Gibson G."/>
            <person name="Gilbert D."/>
            <person name="Gnerre S."/>
            <person name="Godfrey J."/>
            <person name="Good R."/>
            <person name="Gotea V."/>
            <person name="Gravely B."/>
            <person name="Greenberg A.J."/>
            <person name="Griffiths-Jones S."/>
            <person name="Gross S."/>
            <person name="Guigo R."/>
            <person name="Gustafson E.A."/>
            <person name="Haerty W."/>
            <person name="Hahn M.W."/>
            <person name="Halligan D.L."/>
            <person name="Halpern A.L."/>
            <person name="Halter G.M."/>
            <person name="Han M.V."/>
            <person name="Heger A."/>
            <person name="Hillier L."/>
            <person name="Hinrichs A.S."/>
            <person name="Holmes I."/>
            <person name="Hoskins R.A."/>
            <person name="Hubisz M.J."/>
            <person name="Hultmark D."/>
            <person name="Huntley M.A."/>
            <person name="Jaffe D.B."/>
            <person name="Jagadeeshan S."/>
            <person name="Jeck W.R."/>
            <person name="Johnson J."/>
            <person name="Jones C.D."/>
            <person name="Jordan W.C."/>
            <person name="Karpen G.H."/>
            <person name="Kataoka E."/>
            <person name="Keightley P.D."/>
            <person name="Kheradpour P."/>
            <person name="Kirkness E.F."/>
            <person name="Koerich L.B."/>
            <person name="Kristiansen K."/>
            <person name="Kudrna D."/>
            <person name="Kulathinal R.J."/>
            <person name="Kumar S."/>
            <person name="Kwok R."/>
            <person name="Lander E."/>
            <person name="Langley C.H."/>
            <person name="Lapoint R."/>
            <person name="Lazzaro B.P."/>
            <person name="Lee S.J."/>
            <person name="Levesque L."/>
            <person name="Li R."/>
            <person name="Lin C.F."/>
            <person name="Lin M.F."/>
            <person name="Lindblad-Toh K."/>
            <person name="Llopart A."/>
            <person name="Long M."/>
            <person name="Low L."/>
            <person name="Lozovsky E."/>
            <person name="Lu J."/>
            <person name="Luo M."/>
            <person name="Machado C.A."/>
            <person name="Makalowski W."/>
            <person name="Marzo M."/>
            <person name="Matsuda M."/>
            <person name="Matzkin L."/>
            <person name="McAllister B."/>
            <person name="McBride C.S."/>
            <person name="McKernan B."/>
            <person name="McKernan K."/>
            <person name="Mendez-Lago M."/>
            <person name="Minx P."/>
            <person name="Mollenhauer M.U."/>
            <person name="Montooth K."/>
            <person name="Mount S.M."/>
            <person name="Mu X."/>
            <person name="Myers E."/>
            <person name="Negre B."/>
            <person name="Newfeld S."/>
            <person name="Nielsen R."/>
            <person name="Noor M.A."/>
            <person name="O'Grady P."/>
            <person name="Pachter L."/>
            <person name="Papaceit M."/>
            <person name="Parisi M.J."/>
            <person name="Parisi M."/>
            <person name="Parts L."/>
            <person name="Pedersen J.S."/>
            <person name="Pesole G."/>
            <person name="Phillippy A.M."/>
            <person name="Ponting C.P."/>
            <person name="Pop M."/>
            <person name="Porcelli D."/>
            <person name="Powell J.R."/>
            <person name="Prohaska S."/>
            <person name="Pruitt K."/>
            <person name="Puig M."/>
            <person name="Quesneville H."/>
            <person name="Ram K.R."/>
            <person name="Rand D."/>
            <person name="Rasmussen M.D."/>
            <person name="Reed L.K."/>
            <person name="Reenan R."/>
            <person name="Reily A."/>
            <person name="Remington K.A."/>
            <person name="Rieger T.T."/>
            <person name="Ritchie M.G."/>
            <person name="Robin C."/>
            <person name="Rogers Y.H."/>
            <person name="Rohde C."/>
            <person name="Rozas J."/>
            <person name="Rubenfield M.J."/>
            <person name="Ruiz A."/>
            <person name="Russo S."/>
            <person name="Salzberg S.L."/>
            <person name="Sanchez-Gracia A."/>
            <person name="Saranga D.J."/>
            <person name="Sato H."/>
            <person name="Schaeffer S.W."/>
            <person name="Schatz M.C."/>
            <person name="Schlenke T."/>
            <person name="Schwartz R."/>
            <person name="Segarra C."/>
            <person name="Singh R.S."/>
            <person name="Sirot L."/>
            <person name="Sirota M."/>
            <person name="Sisneros N.B."/>
            <person name="Smith C.D."/>
            <person name="Smith T.F."/>
            <person name="Spieth J."/>
            <person name="Stage D.E."/>
            <person name="Stark A."/>
            <person name="Stephan W."/>
            <person name="Strausberg R.L."/>
            <person name="Strempel S."/>
            <person name="Sturgill D."/>
            <person name="Sutton G."/>
            <person name="Sutton G.G."/>
            <person name="Tao W."/>
            <person name="Teichmann S."/>
            <person name="Tobari Y.N."/>
            <person name="Tomimura Y."/>
            <person name="Tsolas J.M."/>
            <person name="Valente V.L."/>
            <person name="Venter E."/>
            <person name="Venter J.C."/>
            <person name="Vicario S."/>
            <person name="Vieira F.G."/>
            <person name="Vilella A.J."/>
            <person name="Villasante A."/>
            <person name="Walenz B."/>
            <person name="Wang J."/>
            <person name="Wasserman M."/>
            <person name="Watts T."/>
            <person name="Wilson D."/>
            <person name="Wilson R.K."/>
            <person name="Wing R.A."/>
            <person name="Wolfner M.F."/>
            <person name="Wong A."/>
            <person name="Wong G.K."/>
            <person name="Wu C.I."/>
            <person name="Wu G."/>
            <person name="Yamamoto D."/>
            <person name="Yang H.P."/>
            <person name="Yang S.P."/>
            <person name="Yorke J.A."/>
            <person name="Yoshida K."/>
            <person name="Zdobnov E."/>
            <person name="Zhang P."/>
            <person name="Zhang Y."/>
            <person name="Zimin A.V."/>
            <person name="Baldwin J."/>
            <person name="Abdouelleil A."/>
            <person name="Abdulkadir J."/>
            <person name="Abebe A."/>
            <person name="Abera B."/>
            <person name="Abreu J."/>
            <person name="Acer S.C."/>
            <person name="Aftuck L."/>
            <person name="Alexander A."/>
            <person name="An P."/>
            <person name="Anderson E."/>
            <person name="Anderson S."/>
            <person name="Arachi H."/>
            <person name="Azer M."/>
            <person name="Bachantsang P."/>
            <person name="Barry A."/>
            <person name="Bayul T."/>
            <person name="Berlin A."/>
            <person name="Bessette D."/>
            <person name="Bloom T."/>
            <person name="Blye J."/>
            <person name="Boguslavskiy L."/>
            <person name="Bonnet C."/>
            <person name="Boukhgalter B."/>
            <person name="Bourzgui I."/>
            <person name="Brown A."/>
            <person name="Cahill P."/>
            <person name="Channer S."/>
            <person name="Cheshatsang Y."/>
            <person name="Chuda L."/>
            <person name="Citroen M."/>
            <person name="Collymore A."/>
            <person name="Cooke P."/>
            <person name="Costello M."/>
            <person name="D'Aco K."/>
            <person name="Daza R."/>
            <person name="De Haan G."/>
            <person name="DeGray S."/>
            <person name="DeMaso C."/>
            <person name="Dhargay N."/>
            <person name="Dooley K."/>
            <person name="Dooley E."/>
            <person name="Doricent M."/>
            <person name="Dorje P."/>
            <person name="Dorjee K."/>
            <person name="Dupes A."/>
            <person name="Elong R."/>
            <person name="Falk J."/>
            <person name="Farina A."/>
            <person name="Faro S."/>
            <person name="Ferguson D."/>
            <person name="Fisher S."/>
            <person name="Foley C.D."/>
            <person name="Franke A."/>
            <person name="Friedrich D."/>
            <person name="Gadbois L."/>
            <person name="Gearin G."/>
            <person name="Gearin C.R."/>
            <person name="Giannoukos G."/>
            <person name="Goode T."/>
            <person name="Graham J."/>
            <person name="Grandbois E."/>
            <person name="Grewal S."/>
            <person name="Gyaltsen K."/>
            <person name="Hafez N."/>
            <person name="Hagos B."/>
            <person name="Hall J."/>
            <person name="Henson C."/>
            <person name="Hollinger A."/>
            <person name="Honan T."/>
            <person name="Huard M.D."/>
            <person name="Hughes L."/>
            <person name="Hurhula B."/>
            <person name="Husby M.E."/>
            <person name="Kamat A."/>
            <person name="Kanga B."/>
            <person name="Kashin S."/>
            <person name="Khazanovich D."/>
            <person name="Kisner P."/>
            <person name="Lance K."/>
            <person name="Lara M."/>
            <person name="Lee W."/>
            <person name="Lennon N."/>
            <person name="Letendre F."/>
            <person name="LeVine R."/>
            <person name="Lipovsky A."/>
            <person name="Liu X."/>
            <person name="Liu J."/>
            <person name="Liu S."/>
            <person name="Lokyitsang T."/>
            <person name="Lokyitsang Y."/>
            <person name="Lubonja R."/>
            <person name="Lui A."/>
            <person name="MacDonald P."/>
            <person name="Magnisalis V."/>
            <person name="Maru K."/>
            <person name="Matthews C."/>
            <person name="McCusker W."/>
            <person name="McDonough S."/>
            <person name="Mehta T."/>
            <person name="Meldrim J."/>
            <person name="Meneus L."/>
            <person name="Mihai O."/>
            <person name="Mihalev A."/>
            <person name="Mihova T."/>
            <person name="Mittelman R."/>
            <person name="Mlenga V."/>
            <person name="Montmayeur A."/>
            <person name="Mulrain L."/>
            <person name="Navidi A."/>
            <person name="Naylor J."/>
            <person name="Negash T."/>
            <person name="Nguyen T."/>
            <person name="Nguyen N."/>
            <person name="Nicol R."/>
            <person name="Norbu C."/>
            <person name="Norbu N."/>
            <person name="Novod N."/>
            <person name="O'Neill B."/>
            <person name="Osman S."/>
            <person name="Markiewicz E."/>
            <person name="Oyono O.L."/>
            <person name="Patti C."/>
            <person name="Phunkhang P."/>
            <person name="Pierre F."/>
            <person name="Priest M."/>
            <person name="Raghuraman S."/>
            <person name="Rege F."/>
            <person name="Reyes R."/>
            <person name="Rise C."/>
            <person name="Rogov P."/>
            <person name="Ross K."/>
            <person name="Ryan E."/>
            <person name="Settipalli S."/>
            <person name="Shea T."/>
            <person name="Sherpa N."/>
            <person name="Shi L."/>
            <person name="Shih D."/>
            <person name="Sparrow T."/>
            <person name="Spaulding J."/>
            <person name="Stalker J."/>
            <person name="Stange-Thomann N."/>
            <person name="Stavropoulos S."/>
            <person name="Stone C."/>
            <person name="Strader C."/>
            <person name="Tesfaye S."/>
            <person name="Thomson T."/>
            <person name="Thoulutsang Y."/>
            <person name="Thoulutsang D."/>
            <person name="Topham K."/>
            <person name="Topping I."/>
            <person name="Tsamla T."/>
            <person name="Vassiliev H."/>
            <person name="Vo A."/>
            <person name="Wangchuk T."/>
            <person name="Wangdi T."/>
            <person name="Weiand M."/>
            <person name="Wilkinson J."/>
            <person name="Wilson A."/>
            <person name="Yadav S."/>
            <person name="Young G."/>
            <person name="Yu Q."/>
            <person name="Zembek L."/>
            <person name="Zhong D."/>
            <person name="Zimmer A."/>
            <person name="Zwirko Z."/>
            <person name="Jaffe D.B."/>
            <person name="Alvarez P."/>
            <person name="Brockman W."/>
            <person name="Butler J."/>
            <person name="Chin C."/>
            <person name="Gnerre S."/>
            <person name="Grabherr M."/>
            <person name="Kleber M."/>
            <person name="Mauceli E."/>
            <person name="MacCallum I."/>
        </authorList>
    </citation>
    <scope>NUCLEOTIDE SEQUENCE [LARGE SCALE GENOMIC DNA]</scope>
    <source>
        <strain evidence="9">Tucson 14030-0811.24</strain>
    </source>
</reference>
<dbReference type="STRING" id="7260.B4N799"/>
<keyword evidence="3" id="KW-0343">GTPase activation</keyword>
<sequence>MACEVKIFGQIRDFKKVQEYFGLGHDENWLNAVNYAVSPTGEMIAFAQGEKLAFVTSCWSSQGENHNTYSLSWCGELEDANQIVTSIACLPMTTTTNLASTSSVEWTCVALGLTSGLVVFYADNGKKLFSQCCQEDPVISIKLKSPPRHSEGDSLLYLVYGCCVCFIKGQDILATLSNCRYNLQRGALERSSAPSVDVVPFQKYKFKQVRENILNDAAISTTQRPASYDHIVEQSIGFGYFAKVQETPPQRAQILGIGAEPYLGFFQAEEGYKTVSIGEVAKDVIGMAYKNLLGGLFRRAPEKPITPEENPLPVPYKEAPMRTRCRLYDGKRDGISLVIAPGRGHLAAVTDNLDRVMLVDTQQSLILRVWKGYRDAQCGFVQVKEKSVRGLKTHRRRALFLVIYVPRLGCLDIWALQNGPKVAAFNVCKSGQLIYVNHNPLTAVSGSGLSRKPQAPLNQCLFLDPSDGSLKEIQIPFHYALSETNSETSRDIHMLRRLRNQLRSINHGESIDDANLDEINQLAQELKTLEVRQQCVEMLIKSKKLQPLVFKRIIDAFATTSKNDDTQEFQEFTNQIHNYKRLTDLYLSLSQSAIEQSVEECEHEPILPHLELSDGDLVTINKLVLLLDNGKDKPPSAAQREVSFQLHSSHRTEEFVDYLSIFNIDKPNTVTLIPEKSEKFGSISVALLGQFFARSLSFTQFKKWTSQACLSSKDLLTLVIWFWLEKPFKYHNCDEVVEDMSATYQMIYIICELAGDSLNDYAYNAISPWWQEVRELLLESKQFSGLLVAIVCKIVATDFWRSRREGSCDECSLNGEDEEHWERISHDEAQWGLLTGKLEDVAVLGAILSKPLTCRETYGPEMSYDVPDCSLKSIISSGKGIVTELTAKWLISAQLHPNKIIEITPPENEIDEEDNKPDKGKLSTQAATEEIEQEVTDVDLDKRINPAKESVEPVLERLSLLRAHFPFSLESGPLLSLMSWQYMVHWSKNLSSLDYMRAALQCFKEFRIPDFALKHGICCMLWNATLKYPLQAAGKLIQKVGRLPVDKMCQQDLEMSAGKVPEFLELTLEFLDHFSASLEHDKRDIRFEQSLSEGALPLQFLALQQHHAMPQLLQLHTQLCRVLHFIAYFQMRVPKPLTLVFDAVSNKAFQADINKELPYQLPPPDLVLQQQRTEFLCRVVASTMDLIRQDLHQLYILDHVYYIGKVCELADSWSLDKSPILRRQIVELYAFGYDAEAQALLHDICEDEELGRLLLEIAGRRLNLLSESSQSTFLKIASVGHQLLAYLDNLKEPLTEQNIAITFNKPDEIDVTALDKLLGQAYKCLCRRESKQLPIIAQMYNAVRILQH</sequence>
<dbReference type="Pfam" id="PF14655">
    <property type="entry name" value="RAB3GAP2_N"/>
    <property type="match status" value="1"/>
</dbReference>
<proteinExistence type="inferred from homology"/>
<dbReference type="PhylomeDB" id="B4N799"/>
<protein>
    <recommendedName>
        <fullName evidence="10">Rab3 GTPase-activating protein regulatory subunit</fullName>
    </recommendedName>
</protein>
<dbReference type="Pfam" id="PF14656">
    <property type="entry name" value="RAB3GAP2_C"/>
    <property type="match status" value="1"/>
</dbReference>
<dbReference type="GO" id="GO:0005737">
    <property type="term" value="C:cytoplasm"/>
    <property type="evidence" value="ECO:0007669"/>
    <property type="project" value="UniProtKB-SubCell"/>
</dbReference>
<dbReference type="InterPro" id="IPR026059">
    <property type="entry name" value="Rab3GAP2"/>
</dbReference>
<evidence type="ECO:0000313" key="8">
    <source>
        <dbReference type="EMBL" id="EDW80240.1"/>
    </source>
</evidence>
<name>B4N799_DROWI</name>
<dbReference type="OrthoDB" id="2019917at2759"/>
<evidence type="ECO:0000256" key="1">
    <source>
        <dbReference type="ARBA" id="ARBA00004496"/>
    </source>
</evidence>
<dbReference type="KEGG" id="dwi:6646590"/>
<evidence type="ECO:0000313" key="9">
    <source>
        <dbReference type="Proteomes" id="UP000007798"/>
    </source>
</evidence>
<feature type="domain" description="Rab3-GAP regulatory subunit N-terminal" evidence="6">
    <location>
        <begin position="29"/>
        <end position="434"/>
    </location>
</feature>
<dbReference type="GO" id="GO:0005096">
    <property type="term" value="F:GTPase activator activity"/>
    <property type="evidence" value="ECO:0007669"/>
    <property type="project" value="UniProtKB-KW"/>
</dbReference>
<comment type="subcellular location">
    <subcellularLocation>
        <location evidence="1">Cytoplasm</location>
    </subcellularLocation>
</comment>
<evidence type="ECO:0000256" key="5">
    <source>
        <dbReference type="SAM" id="MobiDB-lite"/>
    </source>
</evidence>
<evidence type="ECO:0000259" key="7">
    <source>
        <dbReference type="Pfam" id="PF14656"/>
    </source>
</evidence>
<keyword evidence="4" id="KW-0963">Cytoplasm</keyword>
<gene>
    <name evidence="8" type="primary">Dwil\GK21099</name>
    <name evidence="8" type="ORF">Dwil_GK21099</name>
</gene>
<dbReference type="HOGENOM" id="CLU_006591_0_0_1"/>
<keyword evidence="9" id="KW-1185">Reference proteome</keyword>
<evidence type="ECO:0008006" key="10">
    <source>
        <dbReference type="Google" id="ProtNLM"/>
    </source>
</evidence>
<comment type="similarity">
    <text evidence="2">Belongs to the Rab3-GAP regulatory subunit family.</text>
</comment>
<feature type="region of interest" description="Disordered" evidence="5">
    <location>
        <begin position="905"/>
        <end position="925"/>
    </location>
</feature>
<dbReference type="EMBL" id="CH964182">
    <property type="protein sequence ID" value="EDW80240.1"/>
    <property type="molecule type" value="Genomic_DNA"/>
</dbReference>
<evidence type="ECO:0000259" key="6">
    <source>
        <dbReference type="Pfam" id="PF14655"/>
    </source>
</evidence>
<organism evidence="8 9">
    <name type="scientific">Drosophila willistoni</name>
    <name type="common">Fruit fly</name>
    <dbReference type="NCBI Taxonomy" id="7260"/>
    <lineage>
        <taxon>Eukaryota</taxon>
        <taxon>Metazoa</taxon>
        <taxon>Ecdysozoa</taxon>
        <taxon>Arthropoda</taxon>
        <taxon>Hexapoda</taxon>
        <taxon>Insecta</taxon>
        <taxon>Pterygota</taxon>
        <taxon>Neoptera</taxon>
        <taxon>Endopterygota</taxon>
        <taxon>Diptera</taxon>
        <taxon>Brachycera</taxon>
        <taxon>Muscomorpha</taxon>
        <taxon>Ephydroidea</taxon>
        <taxon>Drosophilidae</taxon>
        <taxon>Drosophila</taxon>
        <taxon>Sophophora</taxon>
    </lineage>
</organism>
<evidence type="ECO:0000256" key="4">
    <source>
        <dbReference type="ARBA" id="ARBA00022490"/>
    </source>
</evidence>
<dbReference type="Proteomes" id="UP000007798">
    <property type="component" value="Unassembled WGS sequence"/>
</dbReference>
<dbReference type="InterPro" id="IPR029257">
    <property type="entry name" value="RAB3GAP2_C"/>
</dbReference>
<feature type="domain" description="Rab3GAP regulatory subunit C-terminal" evidence="7">
    <location>
        <begin position="714"/>
        <end position="1326"/>
    </location>
</feature>
<dbReference type="eggNOG" id="KOG2727">
    <property type="taxonomic scope" value="Eukaryota"/>
</dbReference>
<dbReference type="InterPro" id="IPR032839">
    <property type="entry name" value="RAB3GAP_N"/>
</dbReference>
<dbReference type="PANTHER" id="PTHR12472:SF0">
    <property type="entry name" value="RAB3 GTPASE-ACTIVATING PROTEIN NON-CATALYTIC SUBUNIT"/>
    <property type="match status" value="1"/>
</dbReference>
<dbReference type="InParanoid" id="B4N799"/>
<evidence type="ECO:0000256" key="3">
    <source>
        <dbReference type="ARBA" id="ARBA00022468"/>
    </source>
</evidence>
<dbReference type="FunCoup" id="B4N799">
    <property type="interactions" value="1415"/>
</dbReference>
<evidence type="ECO:0000256" key="2">
    <source>
        <dbReference type="ARBA" id="ARBA00008153"/>
    </source>
</evidence>
<accession>B4N799</accession>